<reference evidence="3 5" key="2">
    <citation type="submission" date="2018-01" db="EMBL/GenBank/DDBJ databases">
        <title>Whole genome sequence of Azospirillum brasilense REC3 isolated from strawberry roots.</title>
        <authorList>
            <person name="Fontana C.A."/>
            <person name="Salazar S.M."/>
            <person name="Bassi D."/>
            <person name="Puglisi E."/>
            <person name="Lovaisa N.C."/>
            <person name="Toffoli L.M."/>
            <person name="Pedraza R."/>
            <person name="Cocconcelli P.S."/>
        </authorList>
    </citation>
    <scope>NUCLEOTIDE SEQUENCE [LARGE SCALE GENOMIC DNA]</scope>
    <source>
        <strain evidence="3 5">REC3</strain>
        <plasmid evidence="3">p37unnamed</plasmid>
    </source>
</reference>
<feature type="chain" id="PRO_5037838571" evidence="1">
    <location>
        <begin position="24"/>
        <end position="171"/>
    </location>
</feature>
<evidence type="ECO:0000313" key="3">
    <source>
        <dbReference type="EMBL" id="PNQ95199.1"/>
    </source>
</evidence>
<dbReference type="Proteomes" id="UP000236268">
    <property type="component" value="Unassembled WGS sequence"/>
</dbReference>
<keyword evidence="1" id="KW-0732">Signal</keyword>
<proteinExistence type="predicted"/>
<dbReference type="AlphaFoldDB" id="A0A060DSM9"/>
<dbReference type="RefSeq" id="WP_040134253.1">
    <property type="nucleotide sequence ID" value="NZ_CP007794.1"/>
</dbReference>
<accession>A0A060DSM9</accession>
<geneLocation type="plasmid" evidence="2 4">
    <name>AbAZ39_p1</name>
</geneLocation>
<name>A0A060DSM9_9PROT</name>
<evidence type="ECO:0000256" key="1">
    <source>
        <dbReference type="SAM" id="SignalP"/>
    </source>
</evidence>
<accession>A0A2K1FRV8</accession>
<dbReference type="KEGG" id="abq:ABAZ39_18475"/>
<evidence type="ECO:0000313" key="5">
    <source>
        <dbReference type="Proteomes" id="UP000236268"/>
    </source>
</evidence>
<geneLocation type="plasmid" evidence="3">
    <name>p37unnamed</name>
</geneLocation>
<evidence type="ECO:0000313" key="4">
    <source>
        <dbReference type="Proteomes" id="UP000027186"/>
    </source>
</evidence>
<reference evidence="2 4" key="1">
    <citation type="journal article" date="2014" name="Genome Announc.">
        <title>Complete Genome Sequence of the Model Rhizosphere Strain Azospirillum brasilense Az39, Successfully Applied in Agriculture.</title>
        <authorList>
            <person name="Rivera D."/>
            <person name="Revale S."/>
            <person name="Molina R."/>
            <person name="Gualpa J."/>
            <person name="Puente M."/>
            <person name="Maroniche G."/>
            <person name="Paris G."/>
            <person name="Baker D."/>
            <person name="Clavijo B."/>
            <person name="McLay K."/>
            <person name="Spaepen S."/>
            <person name="Perticari A."/>
            <person name="Vazquez M."/>
            <person name="Wisniewski-Dye F."/>
            <person name="Watkins C."/>
            <person name="Martinez-Abarca F."/>
            <person name="Vanderleyden J."/>
            <person name="Cassan F."/>
        </authorList>
    </citation>
    <scope>NUCLEOTIDE SEQUENCE [LARGE SCALE GENOMIC DNA]</scope>
    <source>
        <strain evidence="2 4">Az39</strain>
        <plasmid evidence="2">AbAZ39_p1</plasmid>
    </source>
</reference>
<gene>
    <name evidence="2" type="ORF">ABAZ39_18475</name>
    <name evidence="3" type="ORF">C1S70_30135</name>
</gene>
<dbReference type="Proteomes" id="UP000027186">
    <property type="component" value="Plasmid AbAZ39_p1"/>
</dbReference>
<keyword evidence="2" id="KW-0614">Plasmid</keyword>
<protein>
    <submittedName>
        <fullName evidence="2">Uncharacterized protein</fullName>
    </submittedName>
</protein>
<evidence type="ECO:0000313" key="2">
    <source>
        <dbReference type="EMBL" id="AIB13924.1"/>
    </source>
</evidence>
<sequence length="171" mass="18375">MTMLRRAHRLIPALAGLLASACAEPDALRLPPSAPSMPFHARPPVAVYLETVPGPSLAPARDAPSGPPEAAEWDDLLASPAALPAWARREADTTVFAGGTSVRRGDLYVRSDGGWTRRTGDRFEHSDGGTTIRRGDTYVHSDGRWSRRVGDTVTTSDGRVCTIRTTVMLCP</sequence>
<dbReference type="EMBL" id="POWG01000057">
    <property type="protein sequence ID" value="PNQ95199.1"/>
    <property type="molecule type" value="Genomic_DNA"/>
</dbReference>
<dbReference type="EMBL" id="CP007794">
    <property type="protein sequence ID" value="AIB13924.1"/>
    <property type="molecule type" value="Genomic_DNA"/>
</dbReference>
<feature type="signal peptide" evidence="1">
    <location>
        <begin position="1"/>
        <end position="23"/>
    </location>
</feature>
<organism evidence="2 4">
    <name type="scientific">Azospirillum argentinense</name>
    <dbReference type="NCBI Taxonomy" id="2970906"/>
    <lineage>
        <taxon>Bacteria</taxon>
        <taxon>Pseudomonadati</taxon>
        <taxon>Pseudomonadota</taxon>
        <taxon>Alphaproteobacteria</taxon>
        <taxon>Rhodospirillales</taxon>
        <taxon>Azospirillaceae</taxon>
        <taxon>Azospirillum</taxon>
    </lineage>
</organism>
<dbReference type="PROSITE" id="PS51257">
    <property type="entry name" value="PROKAR_LIPOPROTEIN"/>
    <property type="match status" value="1"/>
</dbReference>